<keyword evidence="1" id="KW-0472">Membrane</keyword>
<feature type="domain" description="RNase H type-1" evidence="2">
    <location>
        <begin position="59"/>
        <end position="122"/>
    </location>
</feature>
<protein>
    <recommendedName>
        <fullName evidence="2">RNase H type-1 domain-containing protein</fullName>
    </recommendedName>
</protein>
<sequence>MVVSLYGVLISLHWSYPLARLRGQRQMKTNFVANVVSPHLPPDLKATWVPPTGSFYKVNVDGAMFSSQKEAGVWVIIRDDKGLVVAALSKKIPDPLGAFEASIQLAKDVGIHELVLEGDSIIGYWALTSTSPSPTSVVPIIYGGQPRRNRRLRHLQLKTRILRFKSQIFGYGFSFIWVWVLRFDICGFALDLLLGLCLCLEIGLCLVEVDFVLVSQKDEKIWA</sequence>
<feature type="transmembrane region" description="Helical" evidence="1">
    <location>
        <begin position="192"/>
        <end position="214"/>
    </location>
</feature>
<organism evidence="3 4">
    <name type="scientific">Lithocarpus litseifolius</name>
    <dbReference type="NCBI Taxonomy" id="425828"/>
    <lineage>
        <taxon>Eukaryota</taxon>
        <taxon>Viridiplantae</taxon>
        <taxon>Streptophyta</taxon>
        <taxon>Embryophyta</taxon>
        <taxon>Tracheophyta</taxon>
        <taxon>Spermatophyta</taxon>
        <taxon>Magnoliopsida</taxon>
        <taxon>eudicotyledons</taxon>
        <taxon>Gunneridae</taxon>
        <taxon>Pentapetalae</taxon>
        <taxon>rosids</taxon>
        <taxon>fabids</taxon>
        <taxon>Fagales</taxon>
        <taxon>Fagaceae</taxon>
        <taxon>Lithocarpus</taxon>
    </lineage>
</organism>
<evidence type="ECO:0000313" key="3">
    <source>
        <dbReference type="EMBL" id="KAL0007805.1"/>
    </source>
</evidence>
<evidence type="ECO:0000313" key="4">
    <source>
        <dbReference type="Proteomes" id="UP001459277"/>
    </source>
</evidence>
<accession>A0AAW2DEW0</accession>
<name>A0AAW2DEW0_9ROSI</name>
<dbReference type="InterPro" id="IPR053151">
    <property type="entry name" value="RNase_H-like"/>
</dbReference>
<dbReference type="AlphaFoldDB" id="A0AAW2DEW0"/>
<comment type="caution">
    <text evidence="3">The sequence shown here is derived from an EMBL/GenBank/DDBJ whole genome shotgun (WGS) entry which is preliminary data.</text>
</comment>
<evidence type="ECO:0000259" key="2">
    <source>
        <dbReference type="Pfam" id="PF13456"/>
    </source>
</evidence>
<keyword evidence="4" id="KW-1185">Reference proteome</keyword>
<evidence type="ECO:0000256" key="1">
    <source>
        <dbReference type="SAM" id="Phobius"/>
    </source>
</evidence>
<dbReference type="GO" id="GO:0003676">
    <property type="term" value="F:nucleic acid binding"/>
    <property type="evidence" value="ECO:0007669"/>
    <property type="project" value="InterPro"/>
</dbReference>
<dbReference type="InterPro" id="IPR002156">
    <property type="entry name" value="RNaseH_domain"/>
</dbReference>
<keyword evidence="1" id="KW-0812">Transmembrane</keyword>
<dbReference type="Proteomes" id="UP001459277">
    <property type="component" value="Unassembled WGS sequence"/>
</dbReference>
<dbReference type="EMBL" id="JAZDWU010000003">
    <property type="protein sequence ID" value="KAL0007805.1"/>
    <property type="molecule type" value="Genomic_DNA"/>
</dbReference>
<reference evidence="3 4" key="1">
    <citation type="submission" date="2024-01" db="EMBL/GenBank/DDBJ databases">
        <title>A telomere-to-telomere, gap-free genome of sweet tea (Lithocarpus litseifolius).</title>
        <authorList>
            <person name="Zhou J."/>
        </authorList>
    </citation>
    <scope>NUCLEOTIDE SEQUENCE [LARGE SCALE GENOMIC DNA]</scope>
    <source>
        <strain evidence="3">Zhou-2022a</strain>
        <tissue evidence="3">Leaf</tissue>
    </source>
</reference>
<dbReference type="PANTHER" id="PTHR47723">
    <property type="entry name" value="OS05G0353850 PROTEIN"/>
    <property type="match status" value="1"/>
</dbReference>
<dbReference type="Pfam" id="PF13456">
    <property type="entry name" value="RVT_3"/>
    <property type="match status" value="1"/>
</dbReference>
<keyword evidence="1" id="KW-1133">Transmembrane helix</keyword>
<feature type="transmembrane region" description="Helical" evidence="1">
    <location>
        <begin position="161"/>
        <end position="180"/>
    </location>
</feature>
<dbReference type="GO" id="GO:0004523">
    <property type="term" value="F:RNA-DNA hybrid ribonuclease activity"/>
    <property type="evidence" value="ECO:0007669"/>
    <property type="project" value="InterPro"/>
</dbReference>
<dbReference type="PANTHER" id="PTHR47723:SF19">
    <property type="entry name" value="POLYNUCLEOTIDYL TRANSFERASE, RIBONUCLEASE H-LIKE SUPERFAMILY PROTEIN"/>
    <property type="match status" value="1"/>
</dbReference>
<proteinExistence type="predicted"/>
<gene>
    <name evidence="3" type="ORF">SO802_009307</name>
</gene>